<keyword evidence="4" id="KW-0547">Nucleotide-binding</keyword>
<evidence type="ECO:0000256" key="7">
    <source>
        <dbReference type="ARBA" id="ARBA00047899"/>
    </source>
</evidence>
<feature type="compositionally biased region" description="Pro residues" evidence="9">
    <location>
        <begin position="441"/>
        <end position="462"/>
    </location>
</feature>
<feature type="domain" description="Protein kinase" evidence="11">
    <location>
        <begin position="14"/>
        <end position="272"/>
    </location>
</feature>
<dbReference type="PROSITE" id="PS50011">
    <property type="entry name" value="PROTEIN_KINASE_DOM"/>
    <property type="match status" value="1"/>
</dbReference>
<reference evidence="12 13" key="1">
    <citation type="submission" date="2017-12" db="EMBL/GenBank/DDBJ databases">
        <title>Phylogenetic diversity of female urinary microbiome.</title>
        <authorList>
            <person name="Thomas-White K."/>
            <person name="Wolfe A.J."/>
        </authorList>
    </citation>
    <scope>NUCLEOTIDE SEQUENCE [LARGE SCALE GENOMIC DNA]</scope>
    <source>
        <strain evidence="12 13">UMB1298</strain>
    </source>
</reference>
<keyword evidence="13" id="KW-1185">Reference proteome</keyword>
<feature type="region of interest" description="Disordered" evidence="9">
    <location>
        <begin position="275"/>
        <end position="327"/>
    </location>
</feature>
<evidence type="ECO:0000313" key="13">
    <source>
        <dbReference type="Proteomes" id="UP000234206"/>
    </source>
</evidence>
<feature type="compositionally biased region" description="Low complexity" evidence="9">
    <location>
        <begin position="275"/>
        <end position="284"/>
    </location>
</feature>
<comment type="caution">
    <text evidence="12">The sequence shown here is derived from an EMBL/GenBank/DDBJ whole genome shotgun (WGS) entry which is preliminary data.</text>
</comment>
<keyword evidence="10" id="KW-0472">Membrane</keyword>
<comment type="catalytic activity">
    <reaction evidence="7">
        <text>L-threonyl-[protein] + ATP = O-phospho-L-threonyl-[protein] + ADP + H(+)</text>
        <dbReference type="Rhea" id="RHEA:46608"/>
        <dbReference type="Rhea" id="RHEA-COMP:11060"/>
        <dbReference type="Rhea" id="RHEA-COMP:11605"/>
        <dbReference type="ChEBI" id="CHEBI:15378"/>
        <dbReference type="ChEBI" id="CHEBI:30013"/>
        <dbReference type="ChEBI" id="CHEBI:30616"/>
        <dbReference type="ChEBI" id="CHEBI:61977"/>
        <dbReference type="ChEBI" id="CHEBI:456216"/>
        <dbReference type="EC" id="2.7.11.1"/>
    </reaction>
</comment>
<evidence type="ECO:0000256" key="4">
    <source>
        <dbReference type="ARBA" id="ARBA00022741"/>
    </source>
</evidence>
<gene>
    <name evidence="12" type="ORF">CYJ76_02380</name>
</gene>
<evidence type="ECO:0000256" key="9">
    <source>
        <dbReference type="SAM" id="MobiDB-lite"/>
    </source>
</evidence>
<dbReference type="PROSITE" id="PS00108">
    <property type="entry name" value="PROTEIN_KINASE_ST"/>
    <property type="match status" value="1"/>
</dbReference>
<dbReference type="OrthoDB" id="9762169at2"/>
<keyword evidence="3" id="KW-0808">Transferase</keyword>
<feature type="compositionally biased region" description="Polar residues" evidence="9">
    <location>
        <begin position="536"/>
        <end position="548"/>
    </location>
</feature>
<protein>
    <recommendedName>
        <fullName evidence="1">non-specific serine/threonine protein kinase</fullName>
        <ecNumber evidence="1">2.7.11.1</ecNumber>
    </recommendedName>
</protein>
<evidence type="ECO:0000256" key="8">
    <source>
        <dbReference type="ARBA" id="ARBA00048679"/>
    </source>
</evidence>
<evidence type="ECO:0000256" key="3">
    <source>
        <dbReference type="ARBA" id="ARBA00022679"/>
    </source>
</evidence>
<evidence type="ECO:0000259" key="11">
    <source>
        <dbReference type="PROSITE" id="PS50011"/>
    </source>
</evidence>
<dbReference type="GO" id="GO:0045717">
    <property type="term" value="P:negative regulation of fatty acid biosynthetic process"/>
    <property type="evidence" value="ECO:0007669"/>
    <property type="project" value="UniProtKB-ARBA"/>
</dbReference>
<feature type="region of interest" description="Disordered" evidence="9">
    <location>
        <begin position="361"/>
        <end position="554"/>
    </location>
</feature>
<dbReference type="FunFam" id="3.30.200.20:FF:000035">
    <property type="entry name" value="Serine/threonine protein kinase Stk1"/>
    <property type="match status" value="1"/>
</dbReference>
<evidence type="ECO:0000256" key="5">
    <source>
        <dbReference type="ARBA" id="ARBA00022777"/>
    </source>
</evidence>
<dbReference type="SUPFAM" id="SSF56112">
    <property type="entry name" value="Protein kinase-like (PK-like)"/>
    <property type="match status" value="1"/>
</dbReference>
<evidence type="ECO:0000256" key="6">
    <source>
        <dbReference type="ARBA" id="ARBA00022840"/>
    </source>
</evidence>
<dbReference type="PANTHER" id="PTHR43289:SF6">
    <property type="entry name" value="SERINE_THREONINE-PROTEIN KINASE NEKL-3"/>
    <property type="match status" value="1"/>
</dbReference>
<dbReference type="PANTHER" id="PTHR43289">
    <property type="entry name" value="MITOGEN-ACTIVATED PROTEIN KINASE KINASE KINASE 20-RELATED"/>
    <property type="match status" value="1"/>
</dbReference>
<evidence type="ECO:0000313" key="12">
    <source>
        <dbReference type="EMBL" id="PKZ42425.1"/>
    </source>
</evidence>
<feature type="compositionally biased region" description="Pro residues" evidence="9">
    <location>
        <begin position="486"/>
        <end position="516"/>
    </location>
</feature>
<feature type="compositionally biased region" description="Low complexity" evidence="9">
    <location>
        <begin position="517"/>
        <end position="527"/>
    </location>
</feature>
<dbReference type="FunFam" id="1.10.510.10:FF:000021">
    <property type="entry name" value="Serine/threonine protein kinase"/>
    <property type="match status" value="1"/>
</dbReference>
<keyword evidence="6" id="KW-0067">ATP-binding</keyword>
<dbReference type="GO" id="GO:0005524">
    <property type="term" value="F:ATP binding"/>
    <property type="evidence" value="ECO:0007669"/>
    <property type="project" value="UniProtKB-KW"/>
</dbReference>
<dbReference type="Gene3D" id="3.30.200.20">
    <property type="entry name" value="Phosphorylase Kinase, domain 1"/>
    <property type="match status" value="1"/>
</dbReference>
<sequence>MSRHGSGDLVAGRYRLTEHIATGGMGEVWQADDEVLQRPVAVKLLTKGLKDTEGFDERFRSEARHSAQLHHHNIAAVHDFGEDDDGAWLVMEYVPGLTVAQMIRDRGALPPEEVADLMTQAARALGAAHSAGVVHRDVKPANVIVTPSGVAKLTDFGISRAVDSAGLTRTGEVMGTAQYLAPEQLMGRGASPASDLYSLGVVAHEMLTGERPYERESVVATAMAHVNEPIPPLPASTPGPLAAVVTRLMAKDPADRPQGARELVAMLTNPDAVAAAPPRVVGPDPADEATRPVAAPPVRRRSIATTQGHPVMANLDRPAAGGSRRAPQRRRGFPWAWFLAAVLLVGLAAALLAMVLGGGDEPPPVSDGPSTVTRTTTHTNSPDPTEDPTTEPDTPADPTTTIPTTTQDPVNPTPDPTTTDPTTAPTTEPTTTDPTTAPTTDPTPTPTAPSPTQSPEPSPTDEPSPTSEPTTTGPGHPTGTDSPTTEPGPDPTPTTEPSPTDSPEPSPTDSPSPSDSPSPTDSPLDPTASVTIGPINPSSPDITLTESLDLSDLA</sequence>
<evidence type="ECO:0000256" key="10">
    <source>
        <dbReference type="SAM" id="Phobius"/>
    </source>
</evidence>
<feature type="compositionally biased region" description="Low complexity" evidence="9">
    <location>
        <begin position="371"/>
        <end position="383"/>
    </location>
</feature>
<keyword evidence="2 12" id="KW-0723">Serine/threonine-protein kinase</keyword>
<feature type="compositionally biased region" description="Low complexity" evidence="9">
    <location>
        <begin position="463"/>
        <end position="485"/>
    </location>
</feature>
<dbReference type="EC" id="2.7.11.1" evidence="1"/>
<keyword evidence="5 12" id="KW-0418">Kinase</keyword>
<keyword evidence="10" id="KW-1133">Transmembrane helix</keyword>
<accession>A0A2I1PCR1</accession>
<keyword evidence="10" id="KW-0812">Transmembrane</keyword>
<dbReference type="SMART" id="SM00220">
    <property type="entry name" value="S_TKc"/>
    <property type="match status" value="1"/>
</dbReference>
<dbReference type="Gene3D" id="1.10.510.10">
    <property type="entry name" value="Transferase(Phosphotransferase) domain 1"/>
    <property type="match status" value="1"/>
</dbReference>
<name>A0A2I1PCR1_9MICO</name>
<dbReference type="Proteomes" id="UP000234206">
    <property type="component" value="Unassembled WGS sequence"/>
</dbReference>
<proteinExistence type="predicted"/>
<dbReference type="InterPro" id="IPR008271">
    <property type="entry name" value="Ser/Thr_kinase_AS"/>
</dbReference>
<dbReference type="CDD" id="cd14014">
    <property type="entry name" value="STKc_PknB_like"/>
    <property type="match status" value="1"/>
</dbReference>
<dbReference type="GO" id="GO:0004674">
    <property type="term" value="F:protein serine/threonine kinase activity"/>
    <property type="evidence" value="ECO:0007669"/>
    <property type="project" value="UniProtKB-KW"/>
</dbReference>
<dbReference type="InterPro" id="IPR011009">
    <property type="entry name" value="Kinase-like_dom_sf"/>
</dbReference>
<dbReference type="AlphaFoldDB" id="A0A2I1PCR1"/>
<dbReference type="InterPro" id="IPR000719">
    <property type="entry name" value="Prot_kinase_dom"/>
</dbReference>
<organism evidence="12 13">
    <name type="scientific">Kytococcus schroeteri</name>
    <dbReference type="NCBI Taxonomy" id="138300"/>
    <lineage>
        <taxon>Bacteria</taxon>
        <taxon>Bacillati</taxon>
        <taxon>Actinomycetota</taxon>
        <taxon>Actinomycetes</taxon>
        <taxon>Micrococcales</taxon>
        <taxon>Kytococcaceae</taxon>
        <taxon>Kytococcus</taxon>
    </lineage>
</organism>
<feature type="compositionally biased region" description="Low complexity" evidence="9">
    <location>
        <begin position="391"/>
        <end position="440"/>
    </location>
</feature>
<feature type="transmembrane region" description="Helical" evidence="10">
    <location>
        <begin position="335"/>
        <end position="356"/>
    </location>
</feature>
<comment type="catalytic activity">
    <reaction evidence="8">
        <text>L-seryl-[protein] + ATP = O-phospho-L-seryl-[protein] + ADP + H(+)</text>
        <dbReference type="Rhea" id="RHEA:17989"/>
        <dbReference type="Rhea" id="RHEA-COMP:9863"/>
        <dbReference type="Rhea" id="RHEA-COMP:11604"/>
        <dbReference type="ChEBI" id="CHEBI:15378"/>
        <dbReference type="ChEBI" id="CHEBI:29999"/>
        <dbReference type="ChEBI" id="CHEBI:30616"/>
        <dbReference type="ChEBI" id="CHEBI:83421"/>
        <dbReference type="ChEBI" id="CHEBI:456216"/>
        <dbReference type="EC" id="2.7.11.1"/>
    </reaction>
</comment>
<evidence type="ECO:0000256" key="1">
    <source>
        <dbReference type="ARBA" id="ARBA00012513"/>
    </source>
</evidence>
<dbReference type="Pfam" id="PF00069">
    <property type="entry name" value="Pkinase"/>
    <property type="match status" value="1"/>
</dbReference>
<dbReference type="RefSeq" id="WP_101849150.1">
    <property type="nucleotide sequence ID" value="NZ_PKIZ01000003.1"/>
</dbReference>
<evidence type="ECO:0000256" key="2">
    <source>
        <dbReference type="ARBA" id="ARBA00022527"/>
    </source>
</evidence>
<dbReference type="EMBL" id="PKIZ01000003">
    <property type="protein sequence ID" value="PKZ42425.1"/>
    <property type="molecule type" value="Genomic_DNA"/>
</dbReference>